<organism evidence="1 2">
    <name type="scientific">Portunus trituberculatus</name>
    <name type="common">Swimming crab</name>
    <name type="synonym">Neptunus trituberculatus</name>
    <dbReference type="NCBI Taxonomy" id="210409"/>
    <lineage>
        <taxon>Eukaryota</taxon>
        <taxon>Metazoa</taxon>
        <taxon>Ecdysozoa</taxon>
        <taxon>Arthropoda</taxon>
        <taxon>Crustacea</taxon>
        <taxon>Multicrustacea</taxon>
        <taxon>Malacostraca</taxon>
        <taxon>Eumalacostraca</taxon>
        <taxon>Eucarida</taxon>
        <taxon>Decapoda</taxon>
        <taxon>Pleocyemata</taxon>
        <taxon>Brachyura</taxon>
        <taxon>Eubrachyura</taxon>
        <taxon>Portunoidea</taxon>
        <taxon>Portunidae</taxon>
        <taxon>Portuninae</taxon>
        <taxon>Portunus</taxon>
    </lineage>
</organism>
<accession>A0A5B7FVZ6</accession>
<reference evidence="1 2" key="1">
    <citation type="submission" date="2019-05" db="EMBL/GenBank/DDBJ databases">
        <title>Another draft genome of Portunus trituberculatus and its Hox gene families provides insights of decapod evolution.</title>
        <authorList>
            <person name="Jeong J.-H."/>
            <person name="Song I."/>
            <person name="Kim S."/>
            <person name="Choi T."/>
            <person name="Kim D."/>
            <person name="Ryu S."/>
            <person name="Kim W."/>
        </authorList>
    </citation>
    <scope>NUCLEOTIDE SEQUENCE [LARGE SCALE GENOMIC DNA]</scope>
    <source>
        <tissue evidence="1">Muscle</tissue>
    </source>
</reference>
<dbReference type="InterPro" id="IPR021109">
    <property type="entry name" value="Peptidase_aspartic_dom_sf"/>
</dbReference>
<dbReference type="SUPFAM" id="SSF56672">
    <property type="entry name" value="DNA/RNA polymerases"/>
    <property type="match status" value="1"/>
</dbReference>
<comment type="caution">
    <text evidence="1">The sequence shown here is derived from an EMBL/GenBank/DDBJ whole genome shotgun (WGS) entry which is preliminary data.</text>
</comment>
<evidence type="ECO:0000313" key="2">
    <source>
        <dbReference type="Proteomes" id="UP000324222"/>
    </source>
</evidence>
<dbReference type="AlphaFoldDB" id="A0A5B7FVZ6"/>
<evidence type="ECO:0008006" key="3">
    <source>
        <dbReference type="Google" id="ProtNLM"/>
    </source>
</evidence>
<keyword evidence="2" id="KW-1185">Reference proteome</keyword>
<sequence>MAVVGGVEQYIEGEDFEAYTSRERIQRKLQEGDELTWDKACKLALSVETASTAAKLLAGGNREAHVNKVEPPRTAPRNRTRQLDSKGSEWCSRCGSNYKAPTTIIKAPPLVVNVQVEGKELNVQVEGKELKMEVDTGASNTVTSEVWSKLCSRPRLEASNKRLVTYTGERLQPIPEKTEAIRRLPAPTDVPTLRSLLGAVGYNSCLLLYPAATLTPLYALLKKGGKMDVDKRM</sequence>
<dbReference type="InterPro" id="IPR043128">
    <property type="entry name" value="Rev_trsase/Diguanyl_cyclase"/>
</dbReference>
<evidence type="ECO:0000313" key="1">
    <source>
        <dbReference type="EMBL" id="MPC49509.1"/>
    </source>
</evidence>
<dbReference type="InterPro" id="IPR043502">
    <property type="entry name" value="DNA/RNA_pol_sf"/>
</dbReference>
<dbReference type="EMBL" id="VSRR010008917">
    <property type="protein sequence ID" value="MPC49509.1"/>
    <property type="molecule type" value="Genomic_DNA"/>
</dbReference>
<protein>
    <recommendedName>
        <fullName evidence="3">Peptidase A2 domain-containing protein</fullName>
    </recommendedName>
</protein>
<dbReference type="SUPFAM" id="SSF50630">
    <property type="entry name" value="Acid proteases"/>
    <property type="match status" value="1"/>
</dbReference>
<proteinExistence type="predicted"/>
<gene>
    <name evidence="1" type="ORF">E2C01_043312</name>
</gene>
<dbReference type="Gene3D" id="3.30.70.270">
    <property type="match status" value="1"/>
</dbReference>
<name>A0A5B7FVZ6_PORTR</name>
<dbReference type="GO" id="GO:0071897">
    <property type="term" value="P:DNA biosynthetic process"/>
    <property type="evidence" value="ECO:0007669"/>
    <property type="project" value="UniProtKB-ARBA"/>
</dbReference>
<dbReference type="Proteomes" id="UP000324222">
    <property type="component" value="Unassembled WGS sequence"/>
</dbReference>